<keyword evidence="22" id="KW-1185">Reference proteome</keyword>
<gene>
    <name evidence="19" type="ORF">RED13_000911</name>
    <name evidence="20" type="ORF">SAMN05216578_104254</name>
</gene>
<dbReference type="AlphaFoldDB" id="A0A1I6BL43"/>
<dbReference type="Proteomes" id="UP000242815">
    <property type="component" value="Unassembled WGS sequence"/>
</dbReference>
<evidence type="ECO:0000256" key="8">
    <source>
        <dbReference type="ARBA" id="ARBA00022829"/>
    </source>
</evidence>
<protein>
    <recommendedName>
        <fullName evidence="3">DNA translocase FtsK</fullName>
    </recommendedName>
</protein>
<keyword evidence="4" id="KW-1003">Cell membrane</keyword>
<evidence type="ECO:0000256" key="13">
    <source>
        <dbReference type="ARBA" id="ARBA00023306"/>
    </source>
</evidence>
<keyword evidence="10 17" id="KW-1133">Transmembrane helix</keyword>
<dbReference type="Gene3D" id="3.30.980.40">
    <property type="match status" value="1"/>
</dbReference>
<dbReference type="InterPro" id="IPR025199">
    <property type="entry name" value="FtsK_4TM"/>
</dbReference>
<feature type="compositionally biased region" description="Basic and acidic residues" evidence="16">
    <location>
        <begin position="228"/>
        <end position="245"/>
    </location>
</feature>
<evidence type="ECO:0000256" key="17">
    <source>
        <dbReference type="SAM" id="Phobius"/>
    </source>
</evidence>
<organism evidence="20 21">
    <name type="scientific">Halopseudomonas formosensis</name>
    <dbReference type="NCBI Taxonomy" id="1002526"/>
    <lineage>
        <taxon>Bacteria</taxon>
        <taxon>Pseudomonadati</taxon>
        <taxon>Pseudomonadota</taxon>
        <taxon>Gammaproteobacteria</taxon>
        <taxon>Pseudomonadales</taxon>
        <taxon>Pseudomonadaceae</taxon>
        <taxon>Halopseudomonas</taxon>
    </lineage>
</organism>
<dbReference type="RefSeq" id="WP_235818605.1">
    <property type="nucleotide sequence ID" value="NZ_FOYD01000004.1"/>
</dbReference>
<sequence>MKDTRPQKGQHFAWREQLSLRLREGALLGMIALCLYLCMSLFSYNAADPGWTRSSGELAVQNAGGRMGAWIADVLLLVLGYLAYLFPLIVAIKVWQMFRRRHLPFIWNGWLFSWRLIGFVLTLLAGTALAALHGRAPASFPEGGGAGGVLGQLLSEMSYPVLNMQGSTLLFLTLFLFGLTVFTNLSWFKVMDLIGRITLDLLDLFRRAWISWREKRAARPQPAPRAEAPGRREPVVSLEEKRQAELARAQRQQALEKHIAAQEKRTPPKIEPLETRPAEASVRAQKERQAPLKFEPVVPGSLPPISLLDPPSKVNKGFSPESLEGMSRLLELKLKDFGVEAEVEKVQPGPVITRFEIQPAPGVKVSKITNLAKDLARSLAVISVRVVEVIPGKTTIGIEIPNEDREIVRLSEVLQTREFDEAQSPVTLALGHDIGGKPVLADLARMPHLLVAGTTGSGKSVGVNAMLLSILFKSHPEDVRLIMIDPKMLELSIYEGIPHLLCPVVTDMKEAANALRWCVAEMERRYKLMAAMGVRNLAGFNRKVKDAQKAGEPLTDPLFRRESMDDIPPELDTLPVIVVVIDEFADMMMIVGKKVEELIARIAQKARAAGIHLILATQRPSVDVITGLIKANIPTRIAFQVSSRIDSRTILDQGGAEQLLGHGDMLYMPPGTSLPVRVHGAFVSDDEVHRLVDEWKQRGEPDYIQDILDGADEGGSGGFDGGGGGDGEEDDPLYDEAVRFVTESRKASISSLQRKLKVGYNRAARMIESMEMAGVVSPADHTNQREVIAPPPVRD</sequence>
<evidence type="ECO:0000256" key="6">
    <source>
        <dbReference type="ARBA" id="ARBA00022692"/>
    </source>
</evidence>
<dbReference type="GO" id="GO:0005886">
    <property type="term" value="C:plasma membrane"/>
    <property type="evidence" value="ECO:0007669"/>
    <property type="project" value="UniProtKB-SubCell"/>
</dbReference>
<feature type="region of interest" description="Disordered" evidence="16">
    <location>
        <begin position="219"/>
        <end position="278"/>
    </location>
</feature>
<keyword evidence="8" id="KW-0159">Chromosome partition</keyword>
<evidence type="ECO:0000313" key="22">
    <source>
        <dbReference type="Proteomes" id="UP001281217"/>
    </source>
</evidence>
<feature type="transmembrane region" description="Helical" evidence="17">
    <location>
        <begin position="169"/>
        <end position="188"/>
    </location>
</feature>
<feature type="compositionally biased region" description="Gly residues" evidence="16">
    <location>
        <begin position="713"/>
        <end position="725"/>
    </location>
</feature>
<evidence type="ECO:0000256" key="12">
    <source>
        <dbReference type="ARBA" id="ARBA00023136"/>
    </source>
</evidence>
<evidence type="ECO:0000256" key="4">
    <source>
        <dbReference type="ARBA" id="ARBA00022475"/>
    </source>
</evidence>
<dbReference type="InterPro" id="IPR027417">
    <property type="entry name" value="P-loop_NTPase"/>
</dbReference>
<dbReference type="EMBL" id="JAVRDO010000003">
    <property type="protein sequence ID" value="MDX9686504.1"/>
    <property type="molecule type" value="Genomic_DNA"/>
</dbReference>
<dbReference type="Pfam" id="PF09397">
    <property type="entry name" value="FtsK_gamma"/>
    <property type="match status" value="1"/>
</dbReference>
<evidence type="ECO:0000256" key="2">
    <source>
        <dbReference type="ARBA" id="ARBA00006474"/>
    </source>
</evidence>
<evidence type="ECO:0000256" key="15">
    <source>
        <dbReference type="PROSITE-ProRule" id="PRU00289"/>
    </source>
</evidence>
<dbReference type="GO" id="GO:0051301">
    <property type="term" value="P:cell division"/>
    <property type="evidence" value="ECO:0007669"/>
    <property type="project" value="UniProtKB-KW"/>
</dbReference>
<evidence type="ECO:0000256" key="7">
    <source>
        <dbReference type="ARBA" id="ARBA00022741"/>
    </source>
</evidence>
<comment type="similarity">
    <text evidence="2">Belongs to the FtsK/SpoIIIE/SftA family.</text>
</comment>
<dbReference type="Gene3D" id="3.40.50.300">
    <property type="entry name" value="P-loop containing nucleotide triphosphate hydrolases"/>
    <property type="match status" value="1"/>
</dbReference>
<evidence type="ECO:0000256" key="1">
    <source>
        <dbReference type="ARBA" id="ARBA00004651"/>
    </source>
</evidence>
<evidence type="ECO:0000313" key="20">
    <source>
        <dbReference type="EMBL" id="SFQ81614.1"/>
    </source>
</evidence>
<feature type="region of interest" description="Disordered" evidence="16">
    <location>
        <begin position="775"/>
        <end position="795"/>
    </location>
</feature>
<name>A0A1I6BL43_9GAMM</name>
<dbReference type="STRING" id="1002526.SAMN05216578_104254"/>
<evidence type="ECO:0000256" key="10">
    <source>
        <dbReference type="ARBA" id="ARBA00022989"/>
    </source>
</evidence>
<accession>A0A1I6BL43</accession>
<feature type="transmembrane region" description="Helical" evidence="17">
    <location>
        <begin position="112"/>
        <end position="132"/>
    </location>
</feature>
<evidence type="ECO:0000256" key="9">
    <source>
        <dbReference type="ARBA" id="ARBA00022840"/>
    </source>
</evidence>
<reference evidence="22" key="2">
    <citation type="submission" date="2023-07" db="EMBL/GenBank/DDBJ databases">
        <authorList>
            <person name="de Witt J."/>
        </authorList>
    </citation>
    <scope>NUCLEOTIDE SEQUENCE [LARGE SCALE GENOMIC DNA]</scope>
    <source>
        <strain evidence="22">FZJ</strain>
    </source>
</reference>
<dbReference type="SUPFAM" id="SSF52540">
    <property type="entry name" value="P-loop containing nucleoside triphosphate hydrolases"/>
    <property type="match status" value="1"/>
</dbReference>
<evidence type="ECO:0000313" key="21">
    <source>
        <dbReference type="Proteomes" id="UP000242815"/>
    </source>
</evidence>
<dbReference type="FunFam" id="3.30.980.40:FF:000001">
    <property type="entry name" value="DNA translocase FtsK"/>
    <property type="match status" value="1"/>
</dbReference>
<feature type="binding site" evidence="15">
    <location>
        <begin position="453"/>
        <end position="460"/>
    </location>
    <ligand>
        <name>ATP</name>
        <dbReference type="ChEBI" id="CHEBI:30616"/>
    </ligand>
</feature>
<keyword evidence="11" id="KW-0238">DNA-binding</keyword>
<feature type="compositionally biased region" description="Basic and acidic residues" evidence="16">
    <location>
        <begin position="254"/>
        <end position="277"/>
    </location>
</feature>
<comment type="subcellular location">
    <subcellularLocation>
        <location evidence="1">Cell membrane</location>
        <topology evidence="1">Multi-pass membrane protein</topology>
    </subcellularLocation>
</comment>
<dbReference type="InterPro" id="IPR036390">
    <property type="entry name" value="WH_DNA-bd_sf"/>
</dbReference>
<dbReference type="GO" id="GO:0003677">
    <property type="term" value="F:DNA binding"/>
    <property type="evidence" value="ECO:0007669"/>
    <property type="project" value="UniProtKB-KW"/>
</dbReference>
<dbReference type="EMBL" id="FOYD01000004">
    <property type="protein sequence ID" value="SFQ81614.1"/>
    <property type="molecule type" value="Genomic_DNA"/>
</dbReference>
<dbReference type="CDD" id="cd01127">
    <property type="entry name" value="TrwB_TraG_TraD_VirD4"/>
    <property type="match status" value="1"/>
</dbReference>
<dbReference type="Pfam" id="PF13491">
    <property type="entry name" value="FtsK_4TM"/>
    <property type="match status" value="1"/>
</dbReference>
<keyword evidence="6 17" id="KW-0812">Transmembrane</keyword>
<dbReference type="PROSITE" id="PS50901">
    <property type="entry name" value="FTSK"/>
    <property type="match status" value="1"/>
</dbReference>
<keyword evidence="9 15" id="KW-0067">ATP-binding</keyword>
<evidence type="ECO:0000256" key="16">
    <source>
        <dbReference type="SAM" id="MobiDB-lite"/>
    </source>
</evidence>
<feature type="transmembrane region" description="Helical" evidence="17">
    <location>
        <begin position="25"/>
        <end position="47"/>
    </location>
</feature>
<dbReference type="Gene3D" id="1.10.10.10">
    <property type="entry name" value="Winged helix-like DNA-binding domain superfamily/Winged helix DNA-binding domain"/>
    <property type="match status" value="1"/>
</dbReference>
<keyword evidence="13" id="KW-0131">Cell cycle</keyword>
<dbReference type="InterPro" id="IPR041027">
    <property type="entry name" value="FtsK_alpha"/>
</dbReference>
<keyword evidence="7 15" id="KW-0547">Nucleotide-binding</keyword>
<dbReference type="Pfam" id="PF17854">
    <property type="entry name" value="FtsK_alpha"/>
    <property type="match status" value="1"/>
</dbReference>
<keyword evidence="12 17" id="KW-0472">Membrane</keyword>
<dbReference type="Proteomes" id="UP001281217">
    <property type="component" value="Unassembled WGS sequence"/>
</dbReference>
<dbReference type="SUPFAM" id="SSF46785">
    <property type="entry name" value="Winged helix' DNA-binding domain"/>
    <property type="match status" value="1"/>
</dbReference>
<feature type="region of interest" description="Disordered" evidence="16">
    <location>
        <begin position="708"/>
        <end position="732"/>
    </location>
</feature>
<dbReference type="SMART" id="SM00843">
    <property type="entry name" value="Ftsk_gamma"/>
    <property type="match status" value="1"/>
</dbReference>
<reference evidence="20 21" key="1">
    <citation type="submission" date="2016-10" db="EMBL/GenBank/DDBJ databases">
        <authorList>
            <person name="de Groot N.N."/>
        </authorList>
    </citation>
    <scope>NUCLEOTIDE SEQUENCE [LARGE SCALE GENOMIC DNA]</scope>
    <source>
        <strain evidence="20 21">JCM 18415</strain>
    </source>
</reference>
<dbReference type="GO" id="GO:0005524">
    <property type="term" value="F:ATP binding"/>
    <property type="evidence" value="ECO:0007669"/>
    <property type="project" value="UniProtKB-UniRule"/>
</dbReference>
<dbReference type="Pfam" id="PF01580">
    <property type="entry name" value="FtsK_SpoIIIE"/>
    <property type="match status" value="1"/>
</dbReference>
<dbReference type="PANTHER" id="PTHR22683:SF41">
    <property type="entry name" value="DNA TRANSLOCASE FTSK"/>
    <property type="match status" value="1"/>
</dbReference>
<dbReference type="InterPro" id="IPR002543">
    <property type="entry name" value="FtsK_dom"/>
</dbReference>
<dbReference type="FunFam" id="3.40.50.300:FF:000209">
    <property type="entry name" value="Cell division protein FtsK"/>
    <property type="match status" value="1"/>
</dbReference>
<evidence type="ECO:0000256" key="3">
    <source>
        <dbReference type="ARBA" id="ARBA00020887"/>
    </source>
</evidence>
<keyword evidence="5" id="KW-0132">Cell division</keyword>
<dbReference type="InterPro" id="IPR036388">
    <property type="entry name" value="WH-like_DNA-bd_sf"/>
</dbReference>
<dbReference type="InterPro" id="IPR018541">
    <property type="entry name" value="Ftsk_gamma"/>
</dbReference>
<dbReference type="GO" id="GO:0007059">
    <property type="term" value="P:chromosome segregation"/>
    <property type="evidence" value="ECO:0007669"/>
    <property type="project" value="UniProtKB-KW"/>
</dbReference>
<comment type="function">
    <text evidence="14">Essential cell division protein that coordinates cell division and chromosome segregation. The N-terminus is involved in assembly of the cell-division machinery. The C-terminus functions as a DNA motor that moves dsDNA in an ATP-dependent manner towards the dif recombination site, which is located within the replication terminus region. Translocation stops specifically at Xer-dif sites, where FtsK interacts with the Xer recombinase, allowing activation of chromosome unlinking by recombination. FtsK orienting polar sequences (KOPS) guide the direction of DNA translocation. FtsK can remove proteins from DNA as it translocates, but translocation stops specifically at XerCD-dif site, thereby preventing removal of XerC and XerD from dif.</text>
</comment>
<evidence type="ECO:0000259" key="18">
    <source>
        <dbReference type="PROSITE" id="PS50901"/>
    </source>
</evidence>
<dbReference type="InterPro" id="IPR050206">
    <property type="entry name" value="FtsK/SpoIIIE/SftA"/>
</dbReference>
<evidence type="ECO:0000256" key="5">
    <source>
        <dbReference type="ARBA" id="ARBA00022618"/>
    </source>
</evidence>
<dbReference type="PANTHER" id="PTHR22683">
    <property type="entry name" value="SPORULATION PROTEIN RELATED"/>
    <property type="match status" value="1"/>
</dbReference>
<proteinExistence type="inferred from homology"/>
<feature type="domain" description="FtsK" evidence="18">
    <location>
        <begin position="436"/>
        <end position="648"/>
    </location>
</feature>
<reference evidence="19" key="3">
    <citation type="submission" date="2024-05" db="EMBL/GenBank/DDBJ databases">
        <authorList>
            <person name="de Witt J."/>
        </authorList>
    </citation>
    <scope>NUCLEOTIDE SEQUENCE</scope>
    <source>
        <strain evidence="19">FZJ</strain>
    </source>
</reference>
<evidence type="ECO:0000256" key="14">
    <source>
        <dbReference type="ARBA" id="ARBA00024784"/>
    </source>
</evidence>
<evidence type="ECO:0000256" key="11">
    <source>
        <dbReference type="ARBA" id="ARBA00023125"/>
    </source>
</evidence>
<evidence type="ECO:0000313" key="19">
    <source>
        <dbReference type="EMBL" id="MDX9686504.1"/>
    </source>
</evidence>
<feature type="transmembrane region" description="Helical" evidence="17">
    <location>
        <begin position="67"/>
        <end position="92"/>
    </location>
</feature>